<dbReference type="EMBL" id="JAFBMS010000024">
    <property type="protein sequence ID" value="KAG9343274.1"/>
    <property type="molecule type" value="Genomic_DNA"/>
</dbReference>
<accession>A0A8T2NSY3</accession>
<dbReference type="AlphaFoldDB" id="A0A8T2NSY3"/>
<name>A0A8T2NSY3_9TELE</name>
<protein>
    <submittedName>
        <fullName evidence="1">Uncharacterized protein</fullName>
    </submittedName>
</protein>
<evidence type="ECO:0000313" key="1">
    <source>
        <dbReference type="EMBL" id="KAG9343274.1"/>
    </source>
</evidence>
<gene>
    <name evidence="1" type="ORF">JZ751_014255</name>
</gene>
<evidence type="ECO:0000313" key="2">
    <source>
        <dbReference type="Proteomes" id="UP000824540"/>
    </source>
</evidence>
<dbReference type="Proteomes" id="UP000824540">
    <property type="component" value="Unassembled WGS sequence"/>
</dbReference>
<comment type="caution">
    <text evidence="1">The sequence shown here is derived from an EMBL/GenBank/DDBJ whole genome shotgun (WGS) entry which is preliminary data.</text>
</comment>
<keyword evidence="2" id="KW-1185">Reference proteome</keyword>
<reference evidence="1" key="1">
    <citation type="thesis" date="2021" institute="BYU ScholarsArchive" country="Provo, UT, USA">
        <title>Applications of and Algorithms for Genome Assembly and Genomic Analyses with an Emphasis on Marine Teleosts.</title>
        <authorList>
            <person name="Pickett B.D."/>
        </authorList>
    </citation>
    <scope>NUCLEOTIDE SEQUENCE</scope>
    <source>
        <strain evidence="1">HI-2016</strain>
    </source>
</reference>
<organism evidence="1 2">
    <name type="scientific">Albula glossodonta</name>
    <name type="common">roundjaw bonefish</name>
    <dbReference type="NCBI Taxonomy" id="121402"/>
    <lineage>
        <taxon>Eukaryota</taxon>
        <taxon>Metazoa</taxon>
        <taxon>Chordata</taxon>
        <taxon>Craniata</taxon>
        <taxon>Vertebrata</taxon>
        <taxon>Euteleostomi</taxon>
        <taxon>Actinopterygii</taxon>
        <taxon>Neopterygii</taxon>
        <taxon>Teleostei</taxon>
        <taxon>Albuliformes</taxon>
        <taxon>Albulidae</taxon>
        <taxon>Albula</taxon>
    </lineage>
</organism>
<sequence length="65" mass="7272">MNPILAGGGQTVAVGHQAWKKNRRSHGYQEYRLVYIFEETPVLPVGMMLRLVYDVPGSLSIRAVT</sequence>
<proteinExistence type="predicted"/>